<proteinExistence type="predicted"/>
<protein>
    <submittedName>
        <fullName evidence="1">Uncharacterized protein</fullName>
    </submittedName>
</protein>
<comment type="caution">
    <text evidence="1">The sequence shown here is derived from an EMBL/GenBank/DDBJ whole genome shotgun (WGS) entry which is preliminary data.</text>
</comment>
<evidence type="ECO:0000313" key="1">
    <source>
        <dbReference type="EMBL" id="KAF4137144.1"/>
    </source>
</evidence>
<dbReference type="Proteomes" id="UP000704712">
    <property type="component" value="Unassembled WGS sequence"/>
</dbReference>
<evidence type="ECO:0000313" key="2">
    <source>
        <dbReference type="Proteomes" id="UP000704712"/>
    </source>
</evidence>
<gene>
    <name evidence="1" type="ORF">GN958_ATG13673</name>
</gene>
<sequence>MNKVEYDSKCSVVEMPLSALAPSTYAAIEGSSISQVSPGDIKISEQSQRIIEDSEVDTALSKTKQHLQRQQPAPYPKKKAQAFCKIYRDRFKEMPERKEARTGRLLWLCLGTL</sequence>
<dbReference type="AlphaFoldDB" id="A0A8S9UDV1"/>
<accession>A0A8S9UDV1</accession>
<reference evidence="1" key="1">
    <citation type="submission" date="2020-03" db="EMBL/GenBank/DDBJ databases">
        <title>Hybrid Assembly of Korean Phytophthora infestans isolates.</title>
        <authorList>
            <person name="Prokchorchik M."/>
            <person name="Lee Y."/>
            <person name="Seo J."/>
            <person name="Cho J.-H."/>
            <person name="Park Y.-E."/>
            <person name="Jang D.-C."/>
            <person name="Im J.-S."/>
            <person name="Choi J.-G."/>
            <person name="Park H.-J."/>
            <person name="Lee G.-B."/>
            <person name="Lee Y.-G."/>
            <person name="Hong S.-Y."/>
            <person name="Cho K."/>
            <person name="Sohn K.H."/>
        </authorList>
    </citation>
    <scope>NUCLEOTIDE SEQUENCE</scope>
    <source>
        <strain evidence="1">KR_2_A2</strain>
    </source>
</reference>
<name>A0A8S9UDV1_PHYIN</name>
<dbReference type="EMBL" id="JAACNO010001858">
    <property type="protein sequence ID" value="KAF4137144.1"/>
    <property type="molecule type" value="Genomic_DNA"/>
</dbReference>
<organism evidence="1 2">
    <name type="scientific">Phytophthora infestans</name>
    <name type="common">Potato late blight agent</name>
    <name type="synonym">Botrytis infestans</name>
    <dbReference type="NCBI Taxonomy" id="4787"/>
    <lineage>
        <taxon>Eukaryota</taxon>
        <taxon>Sar</taxon>
        <taxon>Stramenopiles</taxon>
        <taxon>Oomycota</taxon>
        <taxon>Peronosporomycetes</taxon>
        <taxon>Peronosporales</taxon>
        <taxon>Peronosporaceae</taxon>
        <taxon>Phytophthora</taxon>
    </lineage>
</organism>